<reference evidence="4 5" key="1">
    <citation type="submission" date="2020-08" db="EMBL/GenBank/DDBJ databases">
        <title>Genomic Encyclopedia of Type Strains, Phase IV (KMG-IV): sequencing the most valuable type-strain genomes for metagenomic binning, comparative biology and taxonomic classification.</title>
        <authorList>
            <person name="Goeker M."/>
        </authorList>
    </citation>
    <scope>NUCLEOTIDE SEQUENCE [LARGE SCALE GENOMIC DNA]</scope>
    <source>
        <strain evidence="4 5">DSM 103725</strain>
    </source>
</reference>
<keyword evidence="1" id="KW-0809">Transit peptide</keyword>
<dbReference type="AlphaFoldDB" id="A0A7X0H548"/>
<accession>A0A7X0H548</accession>
<evidence type="ECO:0000256" key="1">
    <source>
        <dbReference type="ARBA" id="ARBA00022946"/>
    </source>
</evidence>
<dbReference type="InterPro" id="IPR017703">
    <property type="entry name" value="YgfZ/GCV_T_CS"/>
</dbReference>
<dbReference type="InterPro" id="IPR027266">
    <property type="entry name" value="TrmE/GcvT-like"/>
</dbReference>
<dbReference type="Gene3D" id="3.30.1360.120">
    <property type="entry name" value="Probable tRNA modification gtpase trme, domain 1"/>
    <property type="match status" value="1"/>
</dbReference>
<evidence type="ECO:0000313" key="4">
    <source>
        <dbReference type="EMBL" id="MBB6429461.1"/>
    </source>
</evidence>
<evidence type="ECO:0000259" key="3">
    <source>
        <dbReference type="Pfam" id="PF08669"/>
    </source>
</evidence>
<dbReference type="Pfam" id="PF01571">
    <property type="entry name" value="GCV_T"/>
    <property type="match status" value="1"/>
</dbReference>
<proteinExistence type="predicted"/>
<name>A0A7X0H548_9BACT</name>
<dbReference type="InterPro" id="IPR006222">
    <property type="entry name" value="GCVT_N"/>
</dbReference>
<keyword evidence="5" id="KW-1185">Reference proteome</keyword>
<dbReference type="EMBL" id="JACHGY010000001">
    <property type="protein sequence ID" value="MBB6429461.1"/>
    <property type="molecule type" value="Genomic_DNA"/>
</dbReference>
<dbReference type="InterPro" id="IPR029043">
    <property type="entry name" value="GcvT/YgfZ_C"/>
</dbReference>
<dbReference type="NCBIfam" id="TIGR03317">
    <property type="entry name" value="ygfZ_signature"/>
    <property type="match status" value="1"/>
</dbReference>
<evidence type="ECO:0000259" key="2">
    <source>
        <dbReference type="Pfam" id="PF01571"/>
    </source>
</evidence>
<dbReference type="Proteomes" id="UP000541810">
    <property type="component" value="Unassembled WGS sequence"/>
</dbReference>
<dbReference type="PANTHER" id="PTHR43757">
    <property type="entry name" value="AMINOMETHYLTRANSFERASE"/>
    <property type="match status" value="1"/>
</dbReference>
<organism evidence="4 5">
    <name type="scientific">Algisphaera agarilytica</name>
    <dbReference type="NCBI Taxonomy" id="1385975"/>
    <lineage>
        <taxon>Bacteria</taxon>
        <taxon>Pseudomonadati</taxon>
        <taxon>Planctomycetota</taxon>
        <taxon>Phycisphaerae</taxon>
        <taxon>Phycisphaerales</taxon>
        <taxon>Phycisphaeraceae</taxon>
        <taxon>Algisphaera</taxon>
    </lineage>
</organism>
<evidence type="ECO:0000313" key="5">
    <source>
        <dbReference type="Proteomes" id="UP000541810"/>
    </source>
</evidence>
<dbReference type="Pfam" id="PF08669">
    <property type="entry name" value="GCV_T_C"/>
    <property type="match status" value="1"/>
</dbReference>
<comment type="caution">
    <text evidence="4">The sequence shown here is derived from an EMBL/GenBank/DDBJ whole genome shotgun (WGS) entry which is preliminary data.</text>
</comment>
<dbReference type="SUPFAM" id="SSF101790">
    <property type="entry name" value="Aminomethyltransferase beta-barrel domain"/>
    <property type="match status" value="1"/>
</dbReference>
<dbReference type="InterPro" id="IPR028896">
    <property type="entry name" value="GcvT/YgfZ/DmdA"/>
</dbReference>
<dbReference type="PIRSF" id="PIRSF006487">
    <property type="entry name" value="GcvT"/>
    <property type="match status" value="1"/>
</dbReference>
<gene>
    <name evidence="4" type="ORF">HNQ40_001267</name>
</gene>
<protein>
    <submittedName>
        <fullName evidence="4">Folate-binding protein YgfZ</fullName>
    </submittedName>
</protein>
<feature type="domain" description="Aminomethyltransferase C-terminal" evidence="3">
    <location>
        <begin position="336"/>
        <end position="420"/>
    </location>
</feature>
<feature type="domain" description="GCVT N-terminal" evidence="2">
    <location>
        <begin position="54"/>
        <end position="303"/>
    </location>
</feature>
<dbReference type="InterPro" id="IPR013977">
    <property type="entry name" value="GcvT_C"/>
</dbReference>
<dbReference type="RefSeq" id="WP_184677037.1">
    <property type="nucleotide sequence ID" value="NZ_JACHGY010000001.1"/>
</dbReference>
<sequence length="426" mass="45807">MSDTPSPTMNDLYTRLGAEMMPWGPPLPDGSVIEVAESFAGVDDNGQSIAAGGGFEAEYAAIRQRVGVLHLPQRAILQLTGADVKDYLHRLCTQEINKLEGGQTTRAFQLDEKGQIAADLVVHHGDESTWLEIDVFDLPWVSDLLEARLFAEDVTIEDWTAQRTVLWLLGPSAVRLLAAVAADDHEENVTRMGAAPGTHHVIDLPMNGGAVARCTAYRWDLGGVLGVRVAVPSEHALEAYGALLVKAGYEIGVEVDESFAQRRRDSMRGRPVGWSAFNTVRIEEGVPRYHIDFGRNSLPAEVPGDWGIDGAVSFTKGCYLGQEVVARMKSLGHPKKMLVGLKVTDRDPEAALELPGIAGAQVLEPGEKEKIIGGVTSSTASPLRGQAGIGMAVVRWGRHQPGTKVMVPSGGRLIEAEVVELGTLTS</sequence>
<dbReference type="PANTHER" id="PTHR43757:SF2">
    <property type="entry name" value="AMINOMETHYLTRANSFERASE, MITOCHONDRIAL"/>
    <property type="match status" value="1"/>
</dbReference>
<dbReference type="SUPFAM" id="SSF103025">
    <property type="entry name" value="Folate-binding domain"/>
    <property type="match status" value="1"/>
</dbReference>